<accession>A0A1U6IZI0</accession>
<dbReference type="AlphaFoldDB" id="A0A1U6IZI0"/>
<feature type="active site" description="Acyl-ester intermediate" evidence="3">
    <location>
        <position position="236"/>
    </location>
</feature>
<keyword evidence="5" id="KW-0812">Transmembrane</keyword>
<evidence type="ECO:0000256" key="1">
    <source>
        <dbReference type="ARBA" id="ARBA00005964"/>
    </source>
</evidence>
<dbReference type="Pfam" id="PF00135">
    <property type="entry name" value="COesterase"/>
    <property type="match status" value="1"/>
</dbReference>
<evidence type="ECO:0000313" key="7">
    <source>
        <dbReference type="EMBL" id="SLK13415.1"/>
    </source>
</evidence>
<protein>
    <recommendedName>
        <fullName evidence="4">Carboxylic ester hydrolase</fullName>
        <ecNumber evidence="4">3.1.1.-</ecNumber>
    </recommendedName>
</protein>
<dbReference type="InterPro" id="IPR029058">
    <property type="entry name" value="AB_hydrolase_fold"/>
</dbReference>
<name>A0A1U6IZI0_9SPHN</name>
<feature type="domain" description="Carboxylesterase type B" evidence="6">
    <location>
        <begin position="43"/>
        <end position="502"/>
    </location>
</feature>
<evidence type="ECO:0000259" key="6">
    <source>
        <dbReference type="Pfam" id="PF00135"/>
    </source>
</evidence>
<dbReference type="InterPro" id="IPR000997">
    <property type="entry name" value="Cholinesterase"/>
</dbReference>
<dbReference type="Gene3D" id="3.40.50.1820">
    <property type="entry name" value="alpha/beta hydrolase"/>
    <property type="match status" value="1"/>
</dbReference>
<dbReference type="GO" id="GO:0004104">
    <property type="term" value="F:cholinesterase activity"/>
    <property type="evidence" value="ECO:0007669"/>
    <property type="project" value="InterPro"/>
</dbReference>
<keyword evidence="5" id="KW-0472">Membrane</keyword>
<dbReference type="ESTHER" id="9sphn-a0a158spx5">
    <property type="family name" value="Carb_B_Bacteria"/>
</dbReference>
<dbReference type="InterPro" id="IPR019819">
    <property type="entry name" value="Carboxylesterase_B_CS"/>
</dbReference>
<dbReference type="SUPFAM" id="SSF53474">
    <property type="entry name" value="alpha/beta-Hydrolases"/>
    <property type="match status" value="1"/>
</dbReference>
<dbReference type="PROSITE" id="PS00122">
    <property type="entry name" value="CARBOXYLESTERASE_B_1"/>
    <property type="match status" value="1"/>
</dbReference>
<keyword evidence="8" id="KW-1185">Reference proteome</keyword>
<evidence type="ECO:0000256" key="2">
    <source>
        <dbReference type="ARBA" id="ARBA00022801"/>
    </source>
</evidence>
<dbReference type="PROSITE" id="PS00941">
    <property type="entry name" value="CARBOXYLESTERASE_B_2"/>
    <property type="match status" value="1"/>
</dbReference>
<feature type="active site" description="Charge relay system" evidence="3">
    <location>
        <position position="350"/>
    </location>
</feature>
<comment type="similarity">
    <text evidence="1 4">Belongs to the type-B carboxylesterase/lipase family.</text>
</comment>
<reference evidence="8" key="1">
    <citation type="submission" date="2017-02" db="EMBL/GenBank/DDBJ databases">
        <authorList>
            <person name="Varghese N."/>
            <person name="Submissions S."/>
        </authorList>
    </citation>
    <scope>NUCLEOTIDE SEQUENCE [LARGE SCALE GENOMIC DNA]</scope>
    <source>
        <strain evidence="8">SM117</strain>
    </source>
</reference>
<organism evidence="7 8">
    <name type="scientific">Novosphingobium mathurense</name>
    <dbReference type="NCBI Taxonomy" id="428990"/>
    <lineage>
        <taxon>Bacteria</taxon>
        <taxon>Pseudomonadati</taxon>
        <taxon>Pseudomonadota</taxon>
        <taxon>Alphaproteobacteria</taxon>
        <taxon>Sphingomonadales</taxon>
        <taxon>Sphingomonadaceae</taxon>
        <taxon>Novosphingobium</taxon>
    </lineage>
</organism>
<dbReference type="InterPro" id="IPR019826">
    <property type="entry name" value="Carboxylesterase_B_AS"/>
</dbReference>
<dbReference type="RefSeq" id="WP_079732141.1">
    <property type="nucleotide sequence ID" value="NZ_FVZE01000028.1"/>
</dbReference>
<dbReference type="EC" id="3.1.1.-" evidence="4"/>
<keyword evidence="2 4" id="KW-0378">Hydrolase</keyword>
<evidence type="ECO:0000256" key="5">
    <source>
        <dbReference type="SAM" id="Phobius"/>
    </source>
</evidence>
<evidence type="ECO:0000313" key="8">
    <source>
        <dbReference type="Proteomes" id="UP000190989"/>
    </source>
</evidence>
<dbReference type="Proteomes" id="UP000190989">
    <property type="component" value="Unassembled WGS sequence"/>
</dbReference>
<dbReference type="STRING" id="428990.SAMN06295987_1283"/>
<evidence type="ECO:0000256" key="3">
    <source>
        <dbReference type="PIRSR" id="PIRSR600997-1"/>
    </source>
</evidence>
<dbReference type="InterPro" id="IPR002018">
    <property type="entry name" value="CarbesteraseB"/>
</dbReference>
<feature type="active site" description="Charge relay system" evidence="3">
    <location>
        <position position="443"/>
    </location>
</feature>
<feature type="transmembrane region" description="Helical" evidence="5">
    <location>
        <begin position="12"/>
        <end position="34"/>
    </location>
</feature>
<dbReference type="EMBL" id="FVZE01000028">
    <property type="protein sequence ID" value="SLK13415.1"/>
    <property type="molecule type" value="Genomic_DNA"/>
</dbReference>
<evidence type="ECO:0000256" key="4">
    <source>
        <dbReference type="RuleBase" id="RU361235"/>
    </source>
</evidence>
<sequence length="535" mass="56354">MIAGLRNVRSGLLGWVVAHAGIVGLLTATAGGVAPAAKAETRAPVVRIDTGALAGIEVPGAFAFLGIPYAGDTGGVNRWKAPTPVERWRGTRAATAFGADCQQDPPYVPPGGSPWSAAYFPTRSMSEDCLFLNVWTPRLTGREPVMVWIHGGGFAGGSASVPIYDGAKLAARGIVVVTINYRVGAFGFLAHPALTAEAGSSGNYGLMDQIAALRWVKRNIARFGGDPSAVTIAGQSAGAASVHALLAAPSAEGLFHRAIAESGSGMGSLADPPPLAVAEAQGVKVAQAAGAIDLASLRSMPVAAIQRAANDPSVGPPGIRFRPVTEPRVLPDPHRQRSSVPVLTGLTADETSTSPDWHVADAAGLQVLLERRFGKSAAVFRRYYGPVHGSDPARAARSLLREQAIAAMMQWADRRPRNAAPVFAYLFDHPQDDEVGRRFGSFHTSEVPYVFATVGTAISRPSLPDRLLSEQISGYWTNFVRTGNPNGGQLPSWPALYSGRMQRLSDKVEAVEVLAADRLRDYRAFVASGGQLGLF</sequence>
<keyword evidence="5" id="KW-1133">Transmembrane helix</keyword>
<dbReference type="InterPro" id="IPR050309">
    <property type="entry name" value="Type-B_Carboxylest/Lipase"/>
</dbReference>
<gene>
    <name evidence="7" type="ORF">SAMN06295987_1283</name>
</gene>
<dbReference type="PANTHER" id="PTHR11559">
    <property type="entry name" value="CARBOXYLESTERASE"/>
    <property type="match status" value="1"/>
</dbReference>
<proteinExistence type="inferred from homology"/>
<dbReference type="PRINTS" id="PR00878">
    <property type="entry name" value="CHOLNESTRASE"/>
</dbReference>